<reference evidence="3 4" key="1">
    <citation type="submission" date="2015-02" db="EMBL/GenBank/DDBJ databases">
        <title>Genome sequene of Rhodovulum sulfidophilum DSM 2351.</title>
        <authorList>
            <person name="Nagao N."/>
        </authorList>
    </citation>
    <scope>NUCLEOTIDE SEQUENCE [LARGE SCALE GENOMIC DNA]</scope>
    <source>
        <strain evidence="3 4">DSM 2351</strain>
    </source>
</reference>
<dbReference type="Pfam" id="PF09835">
    <property type="entry name" value="DUF2062"/>
    <property type="match status" value="1"/>
</dbReference>
<name>A0A0D6B7D8_RHOSU</name>
<evidence type="ECO:0000313" key="4">
    <source>
        <dbReference type="Proteomes" id="UP000064912"/>
    </source>
</evidence>
<keyword evidence="1" id="KW-0812">Transmembrane</keyword>
<keyword evidence="1" id="KW-0472">Membrane</keyword>
<accession>A0A0D6B7D8</accession>
<evidence type="ECO:0000256" key="1">
    <source>
        <dbReference type="SAM" id="Phobius"/>
    </source>
</evidence>
<keyword evidence="1" id="KW-1133">Transmembrane helix</keyword>
<gene>
    <name evidence="3" type="ORF">NHU_03847</name>
</gene>
<protein>
    <recommendedName>
        <fullName evidence="2">DUF2062 domain-containing protein</fullName>
    </recommendedName>
</protein>
<dbReference type="eggNOG" id="COG3216">
    <property type="taxonomic scope" value="Bacteria"/>
</dbReference>
<sequence>MVFKRRDKRSFGKLLLDSVYPRGGWGRAAYYISHRLRRLPDTPRKIGRGIFAGVFAVFTPFYGVHFLIAALLAKAMRGNILASLLSTLVGNPLTYVPIGVASLKLGHFLLGTRFDENVDETLVAKFTGAASDLKNNFLALFTDAVPHWARLSTFYHEVFLPYMVGGILLGLVAALISYYVSVPLLSAYQNRRRGRLKKKLSELRASAAAKAEDRG</sequence>
<dbReference type="Proteomes" id="UP000064912">
    <property type="component" value="Chromosome"/>
</dbReference>
<feature type="domain" description="DUF2062" evidence="2">
    <location>
        <begin position="28"/>
        <end position="193"/>
    </location>
</feature>
<dbReference type="PANTHER" id="PTHR40547:SF1">
    <property type="entry name" value="SLL0298 PROTEIN"/>
    <property type="match status" value="1"/>
</dbReference>
<evidence type="ECO:0000259" key="2">
    <source>
        <dbReference type="Pfam" id="PF09835"/>
    </source>
</evidence>
<dbReference type="KEGG" id="rsu:NHU_03847"/>
<evidence type="ECO:0000313" key="3">
    <source>
        <dbReference type="EMBL" id="BAQ70971.1"/>
    </source>
</evidence>
<dbReference type="EMBL" id="AP014800">
    <property type="protein sequence ID" value="BAQ70971.1"/>
    <property type="molecule type" value="Genomic_DNA"/>
</dbReference>
<proteinExistence type="predicted"/>
<dbReference type="InterPro" id="IPR018639">
    <property type="entry name" value="DUF2062"/>
</dbReference>
<dbReference type="PANTHER" id="PTHR40547">
    <property type="entry name" value="SLL0298 PROTEIN"/>
    <property type="match status" value="1"/>
</dbReference>
<feature type="transmembrane region" description="Helical" evidence="1">
    <location>
        <begin position="50"/>
        <end position="73"/>
    </location>
</feature>
<dbReference type="AlphaFoldDB" id="A0A0D6B7D8"/>
<feature type="transmembrane region" description="Helical" evidence="1">
    <location>
        <begin position="159"/>
        <end position="188"/>
    </location>
</feature>
<organism evidence="3 4">
    <name type="scientific">Rhodovulum sulfidophilum</name>
    <name type="common">Rhodobacter sulfidophilus</name>
    <dbReference type="NCBI Taxonomy" id="35806"/>
    <lineage>
        <taxon>Bacteria</taxon>
        <taxon>Pseudomonadati</taxon>
        <taxon>Pseudomonadota</taxon>
        <taxon>Alphaproteobacteria</taxon>
        <taxon>Rhodobacterales</taxon>
        <taxon>Paracoccaceae</taxon>
        <taxon>Rhodovulum</taxon>
    </lineage>
</organism>
<dbReference type="PATRIC" id="fig|35806.4.peg.3944"/>